<dbReference type="PANTHER" id="PTHR30566:SF5">
    <property type="entry name" value="MECHANOSENSITIVE ION CHANNEL PROTEIN 1, MITOCHONDRIAL-RELATED"/>
    <property type="match status" value="1"/>
</dbReference>
<dbReference type="PANTHER" id="PTHR30566">
    <property type="entry name" value="YNAI-RELATED MECHANOSENSITIVE ION CHANNEL"/>
    <property type="match status" value="1"/>
</dbReference>
<evidence type="ECO:0000313" key="2">
    <source>
        <dbReference type="EMBL" id="GAA0147386.1"/>
    </source>
</evidence>
<evidence type="ECO:0000256" key="1">
    <source>
        <dbReference type="SAM" id="Phobius"/>
    </source>
</evidence>
<gene>
    <name evidence="2" type="ORF">LIER_36508</name>
</gene>
<comment type="caution">
    <text evidence="2">The sequence shown here is derived from an EMBL/GenBank/DDBJ whole genome shotgun (WGS) entry which is preliminary data.</text>
</comment>
<dbReference type="Proteomes" id="UP001454036">
    <property type="component" value="Unassembled WGS sequence"/>
</dbReference>
<keyword evidence="3" id="KW-1185">Reference proteome</keyword>
<evidence type="ECO:0000313" key="3">
    <source>
        <dbReference type="Proteomes" id="UP001454036"/>
    </source>
</evidence>
<feature type="transmembrane region" description="Helical" evidence="1">
    <location>
        <begin position="113"/>
        <end position="133"/>
    </location>
</feature>
<keyword evidence="1" id="KW-0472">Membrane</keyword>
<organism evidence="2 3">
    <name type="scientific">Lithospermum erythrorhizon</name>
    <name type="common">Purple gromwell</name>
    <name type="synonym">Lithospermum officinale var. erythrorhizon</name>
    <dbReference type="NCBI Taxonomy" id="34254"/>
    <lineage>
        <taxon>Eukaryota</taxon>
        <taxon>Viridiplantae</taxon>
        <taxon>Streptophyta</taxon>
        <taxon>Embryophyta</taxon>
        <taxon>Tracheophyta</taxon>
        <taxon>Spermatophyta</taxon>
        <taxon>Magnoliopsida</taxon>
        <taxon>eudicotyledons</taxon>
        <taxon>Gunneridae</taxon>
        <taxon>Pentapetalae</taxon>
        <taxon>asterids</taxon>
        <taxon>lamiids</taxon>
        <taxon>Boraginales</taxon>
        <taxon>Boraginaceae</taxon>
        <taxon>Boraginoideae</taxon>
        <taxon>Lithospermeae</taxon>
        <taxon>Lithospermum</taxon>
    </lineage>
</organism>
<proteinExistence type="predicted"/>
<accession>A0AAV3P8S3</accession>
<dbReference type="AlphaFoldDB" id="A0AAV3P8S3"/>
<name>A0AAV3P8S3_LITER</name>
<reference evidence="2 3" key="1">
    <citation type="submission" date="2024-01" db="EMBL/GenBank/DDBJ databases">
        <title>The complete chloroplast genome sequence of Lithospermum erythrorhizon: insights into the phylogenetic relationship among Boraginaceae species and the maternal lineages of purple gromwells.</title>
        <authorList>
            <person name="Okada T."/>
            <person name="Watanabe K."/>
        </authorList>
    </citation>
    <scope>NUCLEOTIDE SEQUENCE [LARGE SCALE GENOMIC DNA]</scope>
</reference>
<dbReference type="EMBL" id="BAABME010016770">
    <property type="protein sequence ID" value="GAA0147386.1"/>
    <property type="molecule type" value="Genomic_DNA"/>
</dbReference>
<protein>
    <submittedName>
        <fullName evidence="2">Ion channel</fullName>
    </submittedName>
</protein>
<keyword evidence="1" id="KW-1133">Transmembrane helix</keyword>
<feature type="transmembrane region" description="Helical" evidence="1">
    <location>
        <begin position="38"/>
        <end position="56"/>
    </location>
</feature>
<sequence>MDLQKSVPFLGIGHMMRLRAYASSTGAEKASSPHLTDVIVPVSLFSFAALMAWVLIPRIFKKNHNLGKQDVAVKEPYEKSYLGRLEGPARCLLTFMPLSLMFPLWLMKRRWRYIISFKFHSSGVFVIGLLAFAERAYGGVIPSPITIGGIVGVIAAHKDIRGTISGSSAQDGSLESLVTKTGLTNTTLSPNSLSSSQVIVNKSRAQCMIMTSKFALEVDDQDKIPQINDEIKNMLKSNTNLYESEEVEPYCYVSLVKWPFAELTLGCDIKYYKSKDHFVGAQHDILLKVVKIIENHGATLVEYHLAG</sequence>
<keyword evidence="1" id="KW-0812">Transmembrane</keyword>